<feature type="domain" description="G5" evidence="3">
    <location>
        <begin position="228"/>
        <end position="307"/>
    </location>
</feature>
<evidence type="ECO:0000313" key="4">
    <source>
        <dbReference type="EMBL" id="MBC8528657.1"/>
    </source>
</evidence>
<feature type="region of interest" description="Disordered" evidence="2">
    <location>
        <begin position="305"/>
        <end position="369"/>
    </location>
</feature>
<dbReference type="Proteomes" id="UP000654279">
    <property type="component" value="Unassembled WGS sequence"/>
</dbReference>
<evidence type="ECO:0000313" key="5">
    <source>
        <dbReference type="Proteomes" id="UP000654279"/>
    </source>
</evidence>
<comment type="caution">
    <text evidence="4">The sequence shown here is derived from an EMBL/GenBank/DDBJ whole genome shotgun (WGS) entry which is preliminary data.</text>
</comment>
<dbReference type="SMART" id="SM01208">
    <property type="entry name" value="G5"/>
    <property type="match status" value="1"/>
</dbReference>
<dbReference type="RefSeq" id="WP_249284634.1">
    <property type="nucleotide sequence ID" value="NZ_JACRSO010000001.1"/>
</dbReference>
<evidence type="ECO:0000256" key="1">
    <source>
        <dbReference type="ARBA" id="ARBA00022729"/>
    </source>
</evidence>
<dbReference type="CDD" id="cd14667">
    <property type="entry name" value="3D_containing_proteins"/>
    <property type="match status" value="1"/>
</dbReference>
<dbReference type="EMBL" id="JACRSO010000001">
    <property type="protein sequence ID" value="MBC8528657.1"/>
    <property type="molecule type" value="Genomic_DNA"/>
</dbReference>
<dbReference type="PANTHER" id="PTHR39160">
    <property type="entry name" value="CELL WALL-BINDING PROTEIN YOCH"/>
    <property type="match status" value="1"/>
</dbReference>
<organism evidence="4 5">
    <name type="scientific">Luoshenia tenuis</name>
    <dbReference type="NCBI Taxonomy" id="2763654"/>
    <lineage>
        <taxon>Bacteria</taxon>
        <taxon>Bacillati</taxon>
        <taxon>Bacillota</taxon>
        <taxon>Clostridia</taxon>
        <taxon>Christensenellales</taxon>
        <taxon>Christensenellaceae</taxon>
        <taxon>Luoshenia</taxon>
    </lineage>
</organism>
<dbReference type="Pfam" id="PF07501">
    <property type="entry name" value="G5"/>
    <property type="match status" value="1"/>
</dbReference>
<dbReference type="AlphaFoldDB" id="A0A926CZM7"/>
<dbReference type="Gene3D" id="2.40.40.10">
    <property type="entry name" value="RlpA-like domain"/>
    <property type="match status" value="1"/>
</dbReference>
<feature type="compositionally biased region" description="Polar residues" evidence="2">
    <location>
        <begin position="306"/>
        <end position="316"/>
    </location>
</feature>
<dbReference type="GO" id="GO:0009254">
    <property type="term" value="P:peptidoglycan turnover"/>
    <property type="evidence" value="ECO:0007669"/>
    <property type="project" value="InterPro"/>
</dbReference>
<keyword evidence="1" id="KW-0732">Signal</keyword>
<dbReference type="Pfam" id="PF03990">
    <property type="entry name" value="DUF348"/>
    <property type="match status" value="2"/>
</dbReference>
<name>A0A926CZM7_9FIRM</name>
<dbReference type="GO" id="GO:0004553">
    <property type="term" value="F:hydrolase activity, hydrolyzing O-glycosyl compounds"/>
    <property type="evidence" value="ECO:0007669"/>
    <property type="project" value="InterPro"/>
</dbReference>
<dbReference type="InterPro" id="IPR010611">
    <property type="entry name" value="3D_dom"/>
</dbReference>
<dbReference type="InterPro" id="IPR007137">
    <property type="entry name" value="DUF348"/>
</dbReference>
<dbReference type="InterPro" id="IPR059180">
    <property type="entry name" value="3D_YorM"/>
</dbReference>
<evidence type="ECO:0000259" key="3">
    <source>
        <dbReference type="PROSITE" id="PS51109"/>
    </source>
</evidence>
<dbReference type="InterPro" id="IPR011098">
    <property type="entry name" value="G5_dom"/>
</dbReference>
<dbReference type="GO" id="GO:0019867">
    <property type="term" value="C:outer membrane"/>
    <property type="evidence" value="ECO:0007669"/>
    <property type="project" value="InterPro"/>
</dbReference>
<feature type="compositionally biased region" description="Low complexity" evidence="2">
    <location>
        <begin position="317"/>
        <end position="368"/>
    </location>
</feature>
<dbReference type="Pfam" id="PF06725">
    <property type="entry name" value="3D"/>
    <property type="match status" value="1"/>
</dbReference>
<dbReference type="PROSITE" id="PS51109">
    <property type="entry name" value="G5"/>
    <property type="match status" value="1"/>
</dbReference>
<protein>
    <submittedName>
        <fullName evidence="4">DUF348 domain-containing protein</fullName>
    </submittedName>
</protein>
<evidence type="ECO:0000256" key="2">
    <source>
        <dbReference type="SAM" id="MobiDB-lite"/>
    </source>
</evidence>
<proteinExistence type="predicted"/>
<reference evidence="4" key="1">
    <citation type="submission" date="2020-08" db="EMBL/GenBank/DDBJ databases">
        <title>Genome public.</title>
        <authorList>
            <person name="Liu C."/>
            <person name="Sun Q."/>
        </authorList>
    </citation>
    <scope>NUCLEOTIDE SEQUENCE</scope>
    <source>
        <strain evidence="4">NSJ-44</strain>
    </source>
</reference>
<sequence>MRSLKRYAYGTGTRLDLTNEQERLGTRAAERAQQLLTPLQRHADQYRTRRRTGQWGKISHSRRARVRDGSFGQTAWSQFWSDVQTLCSPNSLRIGLGVIAVLFLSLGILWCVKSAQRCVVTLDIGNERRQIQTQSENVGQLLEQYGITLGEADKVEPPLDTPVYANMRVTVQNAANLLVRVDGDVRQVKILEGTVQDALQLAGITLGEYDEVEPALENSIYPGMQIEVARVEKKREVLYETLPFDTVIEKTDSLEIGTEKVAFSGKEGEVMREMEITLRNGQEVEREQVASMVQKAQNRVILQGTGAPQQVASSNVSQKSTSKTESSSGKTTAKNTSSSTSKGTSSSSGNKTSSSGSSSSSSGSSSSSEAVLTIGGKNYAYSSVLSGRATAYTHTGRPTASGVMPSVGTVAVDPSVIPLGTRLYIPGYGFGVAQDTGGSFISGNTVDLFMNTEAECRSWGIRSVKIYILK</sequence>
<accession>A0A926CZM7</accession>
<gene>
    <name evidence="4" type="ORF">H8699_04295</name>
</gene>
<dbReference type="InterPro" id="IPR051933">
    <property type="entry name" value="Resuscitation_pf_RpfB"/>
</dbReference>
<dbReference type="Gene3D" id="2.20.230.10">
    <property type="entry name" value="Resuscitation-promoting factor rpfb"/>
    <property type="match status" value="1"/>
</dbReference>
<keyword evidence="5" id="KW-1185">Reference proteome</keyword>
<dbReference type="SUPFAM" id="SSF50685">
    <property type="entry name" value="Barwin-like endoglucanases"/>
    <property type="match status" value="1"/>
</dbReference>
<dbReference type="InterPro" id="IPR036908">
    <property type="entry name" value="RlpA-like_sf"/>
</dbReference>
<dbReference type="PANTHER" id="PTHR39160:SF4">
    <property type="entry name" value="RESUSCITATION-PROMOTING FACTOR RPFB"/>
    <property type="match status" value="1"/>
</dbReference>